<evidence type="ECO:0000256" key="4">
    <source>
        <dbReference type="ARBA" id="ARBA00023069"/>
    </source>
</evidence>
<keyword evidence="2" id="KW-0433">Leucine-rich repeat</keyword>
<dbReference type="SUPFAM" id="SSF52058">
    <property type="entry name" value="L domain-like"/>
    <property type="match status" value="1"/>
</dbReference>
<dbReference type="Gene3D" id="3.80.10.10">
    <property type="entry name" value="Ribonuclease Inhibitor"/>
    <property type="match status" value="2"/>
</dbReference>
<comment type="subcellular location">
    <subcellularLocation>
        <location evidence="1">Cell projection</location>
        <location evidence="1">Cilium</location>
    </subcellularLocation>
</comment>
<accession>A0AAD9QVT8</accession>
<keyword evidence="8" id="KW-1185">Reference proteome</keyword>
<dbReference type="Proteomes" id="UP001249851">
    <property type="component" value="Unassembled WGS sequence"/>
</dbReference>
<feature type="compositionally biased region" description="Basic and acidic residues" evidence="6">
    <location>
        <begin position="259"/>
        <end position="268"/>
    </location>
</feature>
<feature type="compositionally biased region" description="Basic and acidic residues" evidence="6">
    <location>
        <begin position="241"/>
        <end position="251"/>
    </location>
</feature>
<keyword evidence="4" id="KW-0969">Cilium</keyword>
<reference evidence="7" key="2">
    <citation type="journal article" date="2023" name="Science">
        <title>Genomic signatures of disease resistance in endangered staghorn corals.</title>
        <authorList>
            <person name="Vollmer S.V."/>
            <person name="Selwyn J.D."/>
            <person name="Despard B.A."/>
            <person name="Roesel C.L."/>
        </authorList>
    </citation>
    <scope>NUCLEOTIDE SEQUENCE</scope>
    <source>
        <strain evidence="7">K2</strain>
    </source>
</reference>
<feature type="compositionally biased region" description="Basic and acidic residues" evidence="6">
    <location>
        <begin position="192"/>
        <end position="213"/>
    </location>
</feature>
<dbReference type="PROSITE" id="PS51450">
    <property type="entry name" value="LRR"/>
    <property type="match status" value="1"/>
</dbReference>
<name>A0AAD9QVT8_ACRCE</name>
<dbReference type="AlphaFoldDB" id="A0AAD9QVT8"/>
<dbReference type="Pfam" id="PF14580">
    <property type="entry name" value="LRR_9"/>
    <property type="match status" value="1"/>
</dbReference>
<evidence type="ECO:0000313" key="7">
    <source>
        <dbReference type="EMBL" id="KAK2568453.1"/>
    </source>
</evidence>
<dbReference type="InterPro" id="IPR032675">
    <property type="entry name" value="LRR_dom_sf"/>
</dbReference>
<dbReference type="GO" id="GO:0005930">
    <property type="term" value="C:axoneme"/>
    <property type="evidence" value="ECO:0007669"/>
    <property type="project" value="TreeGrafter"/>
</dbReference>
<gene>
    <name evidence="7" type="ORF">P5673_007496</name>
</gene>
<dbReference type="EMBL" id="JARQWQ010000012">
    <property type="protein sequence ID" value="KAK2568453.1"/>
    <property type="molecule type" value="Genomic_DNA"/>
</dbReference>
<dbReference type="PANTHER" id="PTHR45973">
    <property type="entry name" value="PROTEIN PHOSPHATASE 1 REGULATORY SUBUNIT SDS22-RELATED"/>
    <property type="match status" value="1"/>
</dbReference>
<comment type="caution">
    <text evidence="7">The sequence shown here is derived from an EMBL/GenBank/DDBJ whole genome shotgun (WGS) entry which is preliminary data.</text>
</comment>
<proteinExistence type="predicted"/>
<evidence type="ECO:0000313" key="8">
    <source>
        <dbReference type="Proteomes" id="UP001249851"/>
    </source>
</evidence>
<feature type="region of interest" description="Disordered" evidence="6">
    <location>
        <begin position="187"/>
        <end position="272"/>
    </location>
</feature>
<feature type="compositionally biased region" description="Acidic residues" evidence="6">
    <location>
        <begin position="227"/>
        <end position="240"/>
    </location>
</feature>
<sequence>MPAAVSTEYAAKKEEDNYPRITKKLLIQLCKDHKLYRTPYLNDVLYLHYKGFDKIENLEEYTGLKCLWLECNGIRNIENLDNQKELRCFVLDVSHNRIEDPEVLEVFASMENLHVLNMMGNPVIKKIKNYRKMFIIKIKELRYLDDRPVFPRERACAEAWEKGGVEAERAERERWITRERKKIMDSVHALSKIREGKPGGENDKVNEEAKEECPDIGITEKLSDGSSSEDTDSSEETEAIAEDKQETETKSCDFPSVRGENDELKSENSDLVYSEQHVEKMATICKGATDAPRHMITEQGIFGGRHKYREDTVEKEEEKLRGEGVLITELSDDIETLPLSEQPRFLSKLEADSQEDMPQLEEVDVEDPLFIRSLNNKRKPLIEEIPDSLLKQRGNPFEEDCSIKKDNAIDGEASNGLDRIPVIEEINQCFSRSNCPPKRPGKPLIEEISSVDEVERNGSSVVAEVSRDYCHETSESQSSRGVIGENLQKLAEEVGSTVDRFPIDLSKEKKAFLERAQNTNFGDLD</sequence>
<keyword evidence="3" id="KW-0677">Repeat</keyword>
<evidence type="ECO:0000256" key="1">
    <source>
        <dbReference type="ARBA" id="ARBA00004138"/>
    </source>
</evidence>
<dbReference type="InterPro" id="IPR001611">
    <property type="entry name" value="Leu-rich_rpt"/>
</dbReference>
<reference evidence="7" key="1">
    <citation type="journal article" date="2023" name="G3 (Bethesda)">
        <title>Whole genome assembly and annotation of the endangered Caribbean coral Acropora cervicornis.</title>
        <authorList>
            <person name="Selwyn J.D."/>
            <person name="Vollmer S.V."/>
        </authorList>
    </citation>
    <scope>NUCLEOTIDE SEQUENCE</scope>
    <source>
        <strain evidence="7">K2</strain>
    </source>
</reference>
<keyword evidence="5" id="KW-0966">Cell projection</keyword>
<evidence type="ECO:0000256" key="3">
    <source>
        <dbReference type="ARBA" id="ARBA00022737"/>
    </source>
</evidence>
<evidence type="ECO:0000256" key="6">
    <source>
        <dbReference type="SAM" id="MobiDB-lite"/>
    </source>
</evidence>
<organism evidence="7 8">
    <name type="scientific">Acropora cervicornis</name>
    <name type="common">Staghorn coral</name>
    <dbReference type="NCBI Taxonomy" id="6130"/>
    <lineage>
        <taxon>Eukaryota</taxon>
        <taxon>Metazoa</taxon>
        <taxon>Cnidaria</taxon>
        <taxon>Anthozoa</taxon>
        <taxon>Hexacorallia</taxon>
        <taxon>Scleractinia</taxon>
        <taxon>Astrocoeniina</taxon>
        <taxon>Acroporidae</taxon>
        <taxon>Acropora</taxon>
    </lineage>
</organism>
<dbReference type="GO" id="GO:0070840">
    <property type="term" value="F:dynein complex binding"/>
    <property type="evidence" value="ECO:0007669"/>
    <property type="project" value="TreeGrafter"/>
</dbReference>
<dbReference type="GO" id="GO:0035082">
    <property type="term" value="P:axoneme assembly"/>
    <property type="evidence" value="ECO:0007669"/>
    <property type="project" value="TreeGrafter"/>
</dbReference>
<dbReference type="InterPro" id="IPR050576">
    <property type="entry name" value="Cilia_flagella_integrity"/>
</dbReference>
<evidence type="ECO:0000256" key="5">
    <source>
        <dbReference type="ARBA" id="ARBA00023273"/>
    </source>
</evidence>
<dbReference type="PANTHER" id="PTHR45973:SF9">
    <property type="entry name" value="LEUCINE-RICH REPEAT-CONTAINING PROTEIN 46"/>
    <property type="match status" value="1"/>
</dbReference>
<protein>
    <submittedName>
        <fullName evidence="7">Dynein axonemal assembly factor 1</fullName>
    </submittedName>
</protein>
<evidence type="ECO:0000256" key="2">
    <source>
        <dbReference type="ARBA" id="ARBA00022614"/>
    </source>
</evidence>